<name>A0A9W5NQA3_BACC8</name>
<reference evidence="1" key="1">
    <citation type="submission" date="2012-04" db="EMBL/GenBank/DDBJ databases">
        <title>The Genome Sequence of Bacillus cereus VD014.</title>
        <authorList>
            <consortium name="The Broad Institute Genome Sequencing Platform"/>
            <consortium name="The Broad Institute Genome Sequencing Center for Infectious Disease"/>
            <person name="Feldgarden M."/>
            <person name="Van der Auwera G.A."/>
            <person name="Mahillon J."/>
            <person name="Duprez V."/>
            <person name="Timmery S."/>
            <person name="Mattelet C."/>
            <person name="Dierick K."/>
            <person name="Sun M."/>
            <person name="Yu Z."/>
            <person name="Zhu L."/>
            <person name="Hu X."/>
            <person name="Shank E.B."/>
            <person name="Swiecicka I."/>
            <person name="Hansen B.M."/>
            <person name="Andrup L."/>
            <person name="Young S.K."/>
            <person name="Zeng Q."/>
            <person name="Gargeya S."/>
            <person name="Fitzgerald M."/>
            <person name="Haas B."/>
            <person name="Abouelleil A."/>
            <person name="Alvarado L."/>
            <person name="Arachchi H.M."/>
            <person name="Berlin A."/>
            <person name="Chapman S.B."/>
            <person name="Goldberg J."/>
            <person name="Griggs A."/>
            <person name="Gujja S."/>
            <person name="Hansen M."/>
            <person name="Howarth C."/>
            <person name="Imamovic A."/>
            <person name="Larimer J."/>
            <person name="McCowen C."/>
            <person name="Montmayeur A."/>
            <person name="Murphy C."/>
            <person name="Neiman D."/>
            <person name="Pearson M."/>
            <person name="Priest M."/>
            <person name="Roberts A."/>
            <person name="Saif S."/>
            <person name="Shea T."/>
            <person name="Sisk P."/>
            <person name="Sykes S."/>
            <person name="Wortman J."/>
            <person name="Nusbaum C."/>
            <person name="Birren B."/>
        </authorList>
    </citation>
    <scope>NUCLEOTIDE SEQUENCE</scope>
    <source>
        <strain evidence="1">VD014</strain>
    </source>
</reference>
<evidence type="ECO:0000313" key="1">
    <source>
        <dbReference type="EMBL" id="EJR22620.1"/>
    </source>
</evidence>
<organism evidence="1 2">
    <name type="scientific">Bacillus cereus (strain VD014)</name>
    <dbReference type="NCBI Taxonomy" id="1053223"/>
    <lineage>
        <taxon>Bacteria</taxon>
        <taxon>Bacillati</taxon>
        <taxon>Bacillota</taxon>
        <taxon>Bacilli</taxon>
        <taxon>Bacillales</taxon>
        <taxon>Bacillaceae</taxon>
        <taxon>Bacillus</taxon>
        <taxon>Bacillus cereus group</taxon>
    </lineage>
</organism>
<gene>
    <name evidence="1" type="ORF">IIA_02655</name>
</gene>
<accession>A0A9W5NQA3</accession>
<dbReference type="Proteomes" id="UP000006607">
    <property type="component" value="Unassembled WGS sequence"/>
</dbReference>
<evidence type="ECO:0000313" key="2">
    <source>
        <dbReference type="Proteomes" id="UP000006607"/>
    </source>
</evidence>
<dbReference type="EMBL" id="AHER01000030">
    <property type="protein sequence ID" value="EJR22620.1"/>
    <property type="molecule type" value="Genomic_DNA"/>
</dbReference>
<protein>
    <submittedName>
        <fullName evidence="1">Uncharacterized protein</fullName>
    </submittedName>
</protein>
<dbReference type="AlphaFoldDB" id="A0A9W5NQA3"/>
<comment type="caution">
    <text evidence="1">The sequence shown here is derived from an EMBL/GenBank/DDBJ whole genome shotgun (WGS) entry which is preliminary data.</text>
</comment>
<sequence length="34" mass="3935">MFKIDVLNGELANVLLSLNSREVHRKTLYLNGYI</sequence>
<proteinExistence type="predicted"/>